<accession>A0A8H3FES0</accession>
<evidence type="ECO:0008006" key="3">
    <source>
        <dbReference type="Google" id="ProtNLM"/>
    </source>
</evidence>
<keyword evidence="2" id="KW-1185">Reference proteome</keyword>
<dbReference type="AlphaFoldDB" id="A0A8H3FES0"/>
<evidence type="ECO:0000313" key="2">
    <source>
        <dbReference type="Proteomes" id="UP000664521"/>
    </source>
</evidence>
<dbReference type="PANTHER" id="PTHR42034">
    <property type="entry name" value="CHROMOSOME 7, WHOLE GENOME SHOTGUN SEQUENCE-RELATED"/>
    <property type="match status" value="1"/>
</dbReference>
<comment type="caution">
    <text evidence="1">The sequence shown here is derived from an EMBL/GenBank/DDBJ whole genome shotgun (WGS) entry which is preliminary data.</text>
</comment>
<sequence>MGSIAATELERPRTKGFRLGGDRQWRQTAWNRFERPLDGLESFFASVHTLGAQHSRQHWALSTGIKIRTERATFTDDLKSVWIALRYRHPILATQVENGKLVYNTADEIELKQWLKETFIVHPPNMTGPELYGTTPRPLKRVICNILPHTQEIVIQATHAHLDGLGGVTLFDNLLSMLNKPQQPPVFGDEAKNLLSPFSSLARVPAPTPEQQARWDQSLNTWLSAHPTLRLPATNTEDIPGRSRMHSLTFTEASTARIVSASRELGLTVTHAAQAAIALASRAYGGQTEHNTFATFAIFNAREYCTDSCPDASALVGPHLMASPATFKLGSFLTTAYGVRDTFVSSRADKYALAMGPTFFTAILGATATPPPIPTSTPMLSSFGNLDGRLRRSYGLNETDGKKAIHVDDFWCTLDEVTPDIYIGLWTFRGRMRLQVGYNEKYHERESVERWFGLVKGELEAGLAVKLEVEE</sequence>
<dbReference type="OrthoDB" id="2548233at2759"/>
<reference evidence="1" key="1">
    <citation type="submission" date="2021-03" db="EMBL/GenBank/DDBJ databases">
        <authorList>
            <person name="Tagirdzhanova G."/>
        </authorList>
    </citation>
    <scope>NUCLEOTIDE SEQUENCE</scope>
</reference>
<dbReference type="Gene3D" id="3.30.559.30">
    <property type="entry name" value="Nonribosomal peptide synthetase, condensation domain"/>
    <property type="match status" value="1"/>
</dbReference>
<dbReference type="EMBL" id="CAJPDS010000024">
    <property type="protein sequence ID" value="CAF9919506.1"/>
    <property type="molecule type" value="Genomic_DNA"/>
</dbReference>
<dbReference type="SUPFAM" id="SSF52777">
    <property type="entry name" value="CoA-dependent acyltransferases"/>
    <property type="match status" value="1"/>
</dbReference>
<dbReference type="Gene3D" id="3.30.559.10">
    <property type="entry name" value="Chloramphenicol acetyltransferase-like domain"/>
    <property type="match status" value="1"/>
</dbReference>
<name>A0A8H3FES0_9LECA</name>
<dbReference type="Proteomes" id="UP000664521">
    <property type="component" value="Unassembled WGS sequence"/>
</dbReference>
<dbReference type="PANTHER" id="PTHR42034:SF1">
    <property type="entry name" value="CONDENSATION DOMAIN-CONTAINING PROTEIN"/>
    <property type="match status" value="1"/>
</dbReference>
<gene>
    <name evidence="1" type="ORF">HETSPECPRED_004020</name>
</gene>
<evidence type="ECO:0000313" key="1">
    <source>
        <dbReference type="EMBL" id="CAF9919506.1"/>
    </source>
</evidence>
<proteinExistence type="predicted"/>
<dbReference type="InterPro" id="IPR023213">
    <property type="entry name" value="CAT-like_dom_sf"/>
</dbReference>
<organism evidence="1 2">
    <name type="scientific">Heterodermia speciosa</name>
    <dbReference type="NCBI Taxonomy" id="116794"/>
    <lineage>
        <taxon>Eukaryota</taxon>
        <taxon>Fungi</taxon>
        <taxon>Dikarya</taxon>
        <taxon>Ascomycota</taxon>
        <taxon>Pezizomycotina</taxon>
        <taxon>Lecanoromycetes</taxon>
        <taxon>OSLEUM clade</taxon>
        <taxon>Lecanoromycetidae</taxon>
        <taxon>Caliciales</taxon>
        <taxon>Physciaceae</taxon>
        <taxon>Heterodermia</taxon>
    </lineage>
</organism>
<protein>
    <recommendedName>
        <fullName evidence="3">Condensation domain-containing protein</fullName>
    </recommendedName>
</protein>